<comment type="function">
    <text evidence="1">Component of the coat protein complex II (COPII) which promotes the formation of transport vesicles from the endoplasmic reticulum (ER). The coat has two main functions, the physical deformation of the endoplasmic reticulum membrane into vesicles and the selection of cargo molecules.</text>
</comment>
<comment type="subcellular location">
    <subcellularLocation>
        <location evidence="1">Cytoplasmic vesicle</location>
        <location evidence="1">COPII-coated vesicle membrane</location>
        <topology evidence="1">Peripheral membrane protein</topology>
        <orientation evidence="1">Cytoplasmic side</orientation>
    </subcellularLocation>
    <subcellularLocation>
        <location evidence="1">Endoplasmic reticulum membrane</location>
        <topology evidence="1">Peripheral membrane protein</topology>
        <orientation evidence="1">Cytoplasmic side</orientation>
    </subcellularLocation>
</comment>
<dbReference type="InterPro" id="IPR037364">
    <property type="entry name" value="Sec23"/>
</dbReference>
<evidence type="ECO:0000313" key="3">
    <source>
        <dbReference type="EMBL" id="KAK9121581.1"/>
    </source>
</evidence>
<dbReference type="AlphaFoldDB" id="A0AAP0ITP2"/>
<keyword evidence="1" id="KW-0963">Cytoplasm</keyword>
<keyword evidence="1" id="KW-0968">Cytoplasmic vesicle</keyword>
<dbReference type="GO" id="GO:0046872">
    <property type="term" value="F:metal ion binding"/>
    <property type="evidence" value="ECO:0007669"/>
    <property type="project" value="UniProtKB-KW"/>
</dbReference>
<name>A0AAP0ITP2_9MAGN</name>
<dbReference type="Gene3D" id="3.40.50.410">
    <property type="entry name" value="von Willebrand factor, type A domain"/>
    <property type="match status" value="1"/>
</dbReference>
<dbReference type="Gene3D" id="2.60.40.1670">
    <property type="entry name" value="beta-sandwich domain of Sec23/24"/>
    <property type="match status" value="1"/>
</dbReference>
<dbReference type="PANTHER" id="PTHR11141:SF0">
    <property type="entry name" value="PROTEIN TRANSPORT PROTEIN SEC23"/>
    <property type="match status" value="1"/>
</dbReference>
<keyword evidence="1" id="KW-0862">Zinc</keyword>
<comment type="caution">
    <text evidence="3">The sequence shown here is derived from an EMBL/GenBank/DDBJ whole genome shotgun (WGS) entry which is preliminary data.</text>
</comment>
<feature type="region of interest" description="Disordered" evidence="2">
    <location>
        <begin position="191"/>
        <end position="272"/>
    </location>
</feature>
<protein>
    <recommendedName>
        <fullName evidence="1">Protein transport protein SEC23</fullName>
    </recommendedName>
</protein>
<dbReference type="InterPro" id="IPR036465">
    <property type="entry name" value="vWFA_dom_sf"/>
</dbReference>
<dbReference type="PANTHER" id="PTHR11141">
    <property type="entry name" value="PROTEIN TRANSPORT PROTEIN SEC23"/>
    <property type="match status" value="1"/>
</dbReference>
<dbReference type="GO" id="GO:0015031">
    <property type="term" value="P:protein transport"/>
    <property type="evidence" value="ECO:0007669"/>
    <property type="project" value="UniProtKB-KW"/>
</dbReference>
<keyword evidence="1" id="KW-0653">Protein transport</keyword>
<feature type="compositionally biased region" description="Basic and acidic residues" evidence="2">
    <location>
        <begin position="191"/>
        <end position="222"/>
    </location>
</feature>
<proteinExistence type="inferred from homology"/>
<dbReference type="GO" id="GO:0005789">
    <property type="term" value="C:endoplasmic reticulum membrane"/>
    <property type="evidence" value="ECO:0007669"/>
    <property type="project" value="UniProtKB-SubCell"/>
</dbReference>
<keyword evidence="1" id="KW-0472">Membrane</keyword>
<dbReference type="GO" id="GO:0090110">
    <property type="term" value="P:COPII-coated vesicle cargo loading"/>
    <property type="evidence" value="ECO:0007669"/>
    <property type="project" value="TreeGrafter"/>
</dbReference>
<keyword evidence="4" id="KW-1185">Reference proteome</keyword>
<dbReference type="GO" id="GO:0070971">
    <property type="term" value="C:endoplasmic reticulum exit site"/>
    <property type="evidence" value="ECO:0007669"/>
    <property type="project" value="TreeGrafter"/>
</dbReference>
<dbReference type="EMBL" id="JBBNAF010000008">
    <property type="protein sequence ID" value="KAK9121581.1"/>
    <property type="molecule type" value="Genomic_DNA"/>
</dbReference>
<sequence length="272" mass="30221">MNKVAEMSGKCAKEVKVVISPYGICPLGAHIDHQVGVVEMKVAVGRTGGLVVLAESFGHSVFKDSFGRFFKDGEHSLGLSFNRPLPWSSSSSLVVLFPGPRVSSLFISLVVLHLPGHRPVHRPRPASRLLPVHLANSLVVIGRWSLVVIGPWSLVTSSPWSLVGASAPWSAKKRSLPLFLPTTEQRRRPVIREQRREGEVGEMQRREGEASVRCKTTREEAQGCRPGKRMMTREEDDDQGRGRRSRGRRSARTTTKKWRRDDEDDDDGGSEA</sequence>
<comment type="similarity">
    <text evidence="1">Belongs to the SEC23/SEC24 family. SEC23 subfamily.</text>
</comment>
<evidence type="ECO:0000256" key="1">
    <source>
        <dbReference type="RuleBase" id="RU365030"/>
    </source>
</evidence>
<dbReference type="GO" id="GO:0005096">
    <property type="term" value="F:GTPase activator activity"/>
    <property type="evidence" value="ECO:0007669"/>
    <property type="project" value="TreeGrafter"/>
</dbReference>
<accession>A0AAP0ITP2</accession>
<dbReference type="GO" id="GO:0030127">
    <property type="term" value="C:COPII vesicle coat"/>
    <property type="evidence" value="ECO:0007669"/>
    <property type="project" value="TreeGrafter"/>
</dbReference>
<feature type="compositionally biased region" description="Acidic residues" evidence="2">
    <location>
        <begin position="262"/>
        <end position="272"/>
    </location>
</feature>
<keyword evidence="1" id="KW-0813">Transport</keyword>
<keyword evidence="1" id="KW-0479">Metal-binding</keyword>
<dbReference type="SUPFAM" id="SSF53300">
    <property type="entry name" value="vWA-like"/>
    <property type="match status" value="1"/>
</dbReference>
<organism evidence="3 4">
    <name type="scientific">Stephania yunnanensis</name>
    <dbReference type="NCBI Taxonomy" id="152371"/>
    <lineage>
        <taxon>Eukaryota</taxon>
        <taxon>Viridiplantae</taxon>
        <taxon>Streptophyta</taxon>
        <taxon>Embryophyta</taxon>
        <taxon>Tracheophyta</taxon>
        <taxon>Spermatophyta</taxon>
        <taxon>Magnoliopsida</taxon>
        <taxon>Ranunculales</taxon>
        <taxon>Menispermaceae</taxon>
        <taxon>Menispermoideae</taxon>
        <taxon>Cissampelideae</taxon>
        <taxon>Stephania</taxon>
    </lineage>
</organism>
<feature type="compositionally biased region" description="Basic residues" evidence="2">
    <location>
        <begin position="242"/>
        <end position="258"/>
    </location>
</feature>
<dbReference type="Proteomes" id="UP001420932">
    <property type="component" value="Unassembled WGS sequence"/>
</dbReference>
<reference evidence="3 4" key="1">
    <citation type="submission" date="2024-01" db="EMBL/GenBank/DDBJ databases">
        <title>Genome assemblies of Stephania.</title>
        <authorList>
            <person name="Yang L."/>
        </authorList>
    </citation>
    <scope>NUCLEOTIDE SEQUENCE [LARGE SCALE GENOMIC DNA]</scope>
    <source>
        <strain evidence="3">YNDBR</strain>
        <tissue evidence="3">Leaf</tissue>
    </source>
</reference>
<evidence type="ECO:0000313" key="4">
    <source>
        <dbReference type="Proteomes" id="UP001420932"/>
    </source>
</evidence>
<evidence type="ECO:0000256" key="2">
    <source>
        <dbReference type="SAM" id="MobiDB-lite"/>
    </source>
</evidence>
<keyword evidence="1" id="KW-0256">Endoplasmic reticulum</keyword>
<gene>
    <name evidence="3" type="ORF">Syun_019198</name>
</gene>
<keyword evidence="1" id="KW-0931">ER-Golgi transport</keyword>